<proteinExistence type="predicted"/>
<reference evidence="2" key="1">
    <citation type="journal article" date="2013" name="Genetics">
        <title>The draft genome and transcriptome of Panagrellus redivivus are shaped by the harsh demands of a free-living lifestyle.</title>
        <authorList>
            <person name="Srinivasan J."/>
            <person name="Dillman A.R."/>
            <person name="Macchietto M.G."/>
            <person name="Heikkinen L."/>
            <person name="Lakso M."/>
            <person name="Fracchia K.M."/>
            <person name="Antoshechkin I."/>
            <person name="Mortazavi A."/>
            <person name="Wong G."/>
            <person name="Sternberg P.W."/>
        </authorList>
    </citation>
    <scope>NUCLEOTIDE SEQUENCE [LARGE SCALE GENOMIC DNA]</scope>
    <source>
        <strain evidence="2">MT8872</strain>
    </source>
</reference>
<evidence type="ECO:0000313" key="2">
    <source>
        <dbReference type="Proteomes" id="UP000492821"/>
    </source>
</evidence>
<feature type="compositionally biased region" description="Polar residues" evidence="1">
    <location>
        <begin position="312"/>
        <end position="327"/>
    </location>
</feature>
<accession>A0A7E4W187</accession>
<feature type="compositionally biased region" description="Polar residues" evidence="1">
    <location>
        <begin position="264"/>
        <end position="279"/>
    </location>
</feature>
<reference evidence="3" key="2">
    <citation type="submission" date="2020-10" db="UniProtKB">
        <authorList>
            <consortium name="WormBaseParasite"/>
        </authorList>
    </citation>
    <scope>IDENTIFICATION</scope>
</reference>
<protein>
    <submittedName>
        <fullName evidence="3">LETM1 domain-containing protein</fullName>
    </submittedName>
</protein>
<dbReference type="Proteomes" id="UP000492821">
    <property type="component" value="Unassembled WGS sequence"/>
</dbReference>
<feature type="region of interest" description="Disordered" evidence="1">
    <location>
        <begin position="258"/>
        <end position="373"/>
    </location>
</feature>
<dbReference type="AlphaFoldDB" id="A0A7E4W187"/>
<evidence type="ECO:0000256" key="1">
    <source>
        <dbReference type="SAM" id="MobiDB-lite"/>
    </source>
</evidence>
<dbReference type="WBParaSite" id="Pan_g604.t2">
    <property type="protein sequence ID" value="Pan_g604.t2"/>
    <property type="gene ID" value="Pan_g604"/>
</dbReference>
<evidence type="ECO:0000313" key="3">
    <source>
        <dbReference type="WBParaSite" id="Pan_g604.t2"/>
    </source>
</evidence>
<feature type="region of interest" description="Disordered" evidence="1">
    <location>
        <begin position="388"/>
        <end position="412"/>
    </location>
</feature>
<feature type="compositionally biased region" description="Basic and acidic residues" evidence="1">
    <location>
        <begin position="395"/>
        <end position="407"/>
    </location>
</feature>
<organism evidence="2 3">
    <name type="scientific">Panagrellus redivivus</name>
    <name type="common">Microworm</name>
    <dbReference type="NCBI Taxonomy" id="6233"/>
    <lineage>
        <taxon>Eukaryota</taxon>
        <taxon>Metazoa</taxon>
        <taxon>Ecdysozoa</taxon>
        <taxon>Nematoda</taxon>
        <taxon>Chromadorea</taxon>
        <taxon>Rhabditida</taxon>
        <taxon>Tylenchina</taxon>
        <taxon>Panagrolaimomorpha</taxon>
        <taxon>Panagrolaimoidea</taxon>
        <taxon>Panagrolaimidae</taxon>
        <taxon>Panagrellus</taxon>
    </lineage>
</organism>
<keyword evidence="2" id="KW-1185">Reference proteome</keyword>
<name>A0A7E4W187_PANRE</name>
<feature type="region of interest" description="Disordered" evidence="1">
    <location>
        <begin position="443"/>
        <end position="470"/>
    </location>
</feature>
<sequence length="717" mass="79683">METPIPTVFDNPKWLELVTSKNIPLGQSWIRKSPHFYKIVKGNHLLRKHFKGNEPARVQWNLRLVEATFTGSSNLESLPEVQQALLDLLKLGHLFKDTLSCSLKSFIRECPALQKYHAVEDVKTLGVEDVFHIWAELNDTVLSDGDIVDRLKLTAEDLRAEPVLVNQKRLFYYFGWDLIFAVIDTAEDGAIPVPTAPVLIAVNGPHFEEIVTKLRRKKTAVINRVIADMVQFTKDNAPTVIHRTRALARQVLANMGELEVPEAPTSSKKVATTRRSAPTTKAKHNVSLPAQPNHRALRASRRSVAVEKMNRSDSSVSDDAPGSSTGRRASKRRSNPSPKNDDDATIGQRAARYAARHSETSGQLADPGLKKSWSTEAKADVKVLSAEKATVSKPVKQENVEEAEHTENPSTIPTIYHNGFKVHLVPTGVPLRNLRFDDDDADIATTSAAGNDPNDTKNPPSQIAGEGAPADLPIKRSISYELVPAQRSEKFWYGEGFSEDGHNFPDYGPITAARRANTRSAGSAPYYKFEEIQKGHPDFDGIRVADPGYTIPESVKVFLDKEKKLLKLVPFIPAFSAPSDWETLDSSTIAPYASLWSDYIKPNLPTLMLLHNLVNPPKHEYYERNSNGAGIEALVPVGGPYEASFPSRLRADVPPDSKSVKLGSIHWPFVRKIEEFLKNHIYSSSITVTDCLKDDQREFRTGTYYVQVAVGLPEDVQ</sequence>